<dbReference type="KEGG" id="jeo:JMA_22500"/>
<name>A0A0B5ASA3_9BACL</name>
<dbReference type="Pfam" id="PF08346">
    <property type="entry name" value="AntA"/>
    <property type="match status" value="1"/>
</dbReference>
<dbReference type="AlphaFoldDB" id="A0A0B5ASA3"/>
<dbReference type="PANTHER" id="PTHR36180">
    <property type="entry name" value="DNA-BINDING PROTEIN-RELATED-RELATED"/>
    <property type="match status" value="1"/>
</dbReference>
<evidence type="ECO:0000259" key="1">
    <source>
        <dbReference type="Pfam" id="PF03374"/>
    </source>
</evidence>
<dbReference type="InterPro" id="IPR013557">
    <property type="entry name" value="AntA/B_antirep"/>
</dbReference>
<proteinExistence type="predicted"/>
<evidence type="ECO:0000313" key="4">
    <source>
        <dbReference type="Proteomes" id="UP000031449"/>
    </source>
</evidence>
<organism evidence="3 4">
    <name type="scientific">Jeotgalibacillus malaysiensis</name>
    <dbReference type="NCBI Taxonomy" id="1508404"/>
    <lineage>
        <taxon>Bacteria</taxon>
        <taxon>Bacillati</taxon>
        <taxon>Bacillota</taxon>
        <taxon>Bacilli</taxon>
        <taxon>Bacillales</taxon>
        <taxon>Caryophanaceae</taxon>
        <taxon>Jeotgalibacillus</taxon>
    </lineage>
</organism>
<protein>
    <submittedName>
        <fullName evidence="3">Antirepressor protein 2</fullName>
    </submittedName>
</protein>
<keyword evidence="4" id="KW-1185">Reference proteome</keyword>
<dbReference type="Proteomes" id="UP000031449">
    <property type="component" value="Chromosome"/>
</dbReference>
<dbReference type="EMBL" id="CP009416">
    <property type="protein sequence ID" value="AJD91567.1"/>
    <property type="molecule type" value="Genomic_DNA"/>
</dbReference>
<sequence length="237" mass="27510">MNELIKTSRDQNDEIIVSGRELHRFLDIKDNYTDWFKRMVKYGFDEGSDFIGFFRESIGGRPSQDHHMKVDMAKELSMLQRNEKGKQARQYFIHLEKLWNSPEATMKRALQIADRNYKELEAKMLIDQPKVLFADAVSASHDSILIGDLAKLLKQNGYDTGQNRLFKQLRDEGYLIRRRGAGFNTPTQRAMDMDLFQIKETTITHSDGFVSVNTTTKVTGKGQQYFLNKYLGQRAIK</sequence>
<gene>
    <name evidence="3" type="ORF">JMA_22500</name>
</gene>
<evidence type="ECO:0000259" key="2">
    <source>
        <dbReference type="Pfam" id="PF08346"/>
    </source>
</evidence>
<dbReference type="PANTHER" id="PTHR36180:SF1">
    <property type="entry name" value="ANTA_ANTB ANTIREPRESSOR DOMAIN-CONTAINING PROTEIN"/>
    <property type="match status" value="1"/>
</dbReference>
<dbReference type="BioCyc" id="JESP1508404:G14D9-11505-MONOMER"/>
<dbReference type="InterPro" id="IPR005039">
    <property type="entry name" value="Ant_C"/>
</dbReference>
<dbReference type="OrthoDB" id="9812611at2"/>
<feature type="domain" description="Antirepressor protein C-terminal" evidence="1">
    <location>
        <begin position="121"/>
        <end position="231"/>
    </location>
</feature>
<dbReference type="GO" id="GO:0003677">
    <property type="term" value="F:DNA binding"/>
    <property type="evidence" value="ECO:0007669"/>
    <property type="project" value="InterPro"/>
</dbReference>
<reference evidence="3 4" key="1">
    <citation type="submission" date="2014-08" db="EMBL/GenBank/DDBJ databases">
        <title>Complete genome of a marine bacteria Jeotgalibacillus malaysiensis.</title>
        <authorList>
            <person name="Yaakop A.S."/>
            <person name="Chan K.-G."/>
            <person name="Goh K.M."/>
        </authorList>
    </citation>
    <scope>NUCLEOTIDE SEQUENCE [LARGE SCALE GENOMIC DNA]</scope>
    <source>
        <strain evidence="3 4">D5</strain>
    </source>
</reference>
<dbReference type="STRING" id="1508404.JMA_22500"/>
<dbReference type="HOGENOM" id="CLU_046670_11_0_9"/>
<dbReference type="Pfam" id="PF03374">
    <property type="entry name" value="ANT"/>
    <property type="match status" value="1"/>
</dbReference>
<feature type="domain" description="AntA/AntB antirepressor" evidence="2">
    <location>
        <begin position="17"/>
        <end position="82"/>
    </location>
</feature>
<evidence type="ECO:0000313" key="3">
    <source>
        <dbReference type="EMBL" id="AJD91567.1"/>
    </source>
</evidence>
<accession>A0A0B5ASA3</accession>